<organism evidence="1 2">
    <name type="scientific">Oidiodendron maius (strain Zn)</name>
    <dbReference type="NCBI Taxonomy" id="913774"/>
    <lineage>
        <taxon>Eukaryota</taxon>
        <taxon>Fungi</taxon>
        <taxon>Dikarya</taxon>
        <taxon>Ascomycota</taxon>
        <taxon>Pezizomycotina</taxon>
        <taxon>Leotiomycetes</taxon>
        <taxon>Leotiomycetes incertae sedis</taxon>
        <taxon>Myxotrichaceae</taxon>
        <taxon>Oidiodendron</taxon>
    </lineage>
</organism>
<dbReference type="InParanoid" id="A0A0C3HH21"/>
<dbReference type="HOGENOM" id="CLU_2850297_0_0_1"/>
<evidence type="ECO:0000313" key="2">
    <source>
        <dbReference type="Proteomes" id="UP000054321"/>
    </source>
</evidence>
<keyword evidence="2" id="KW-1185">Reference proteome</keyword>
<sequence length="65" mass="7300">MAKWPRLISLNSLLRWTTHHAPFARAQPMSRRLAGIVRCHASKVKSAVPIPETAEHLFLLKSSPS</sequence>
<reference evidence="1 2" key="1">
    <citation type="submission" date="2014-04" db="EMBL/GenBank/DDBJ databases">
        <authorList>
            <consortium name="DOE Joint Genome Institute"/>
            <person name="Kuo A."/>
            <person name="Martino E."/>
            <person name="Perotto S."/>
            <person name="Kohler A."/>
            <person name="Nagy L.G."/>
            <person name="Floudas D."/>
            <person name="Copeland A."/>
            <person name="Barry K.W."/>
            <person name="Cichocki N."/>
            <person name="Veneault-Fourrey C."/>
            <person name="LaButti K."/>
            <person name="Lindquist E.A."/>
            <person name="Lipzen A."/>
            <person name="Lundell T."/>
            <person name="Morin E."/>
            <person name="Murat C."/>
            <person name="Sun H."/>
            <person name="Tunlid A."/>
            <person name="Henrissat B."/>
            <person name="Grigoriev I.V."/>
            <person name="Hibbett D.S."/>
            <person name="Martin F."/>
            <person name="Nordberg H.P."/>
            <person name="Cantor M.N."/>
            <person name="Hua S.X."/>
        </authorList>
    </citation>
    <scope>NUCLEOTIDE SEQUENCE [LARGE SCALE GENOMIC DNA]</scope>
    <source>
        <strain evidence="1 2">Zn</strain>
    </source>
</reference>
<gene>
    <name evidence="1" type="ORF">OIDMADRAFT_18577</name>
</gene>
<dbReference type="Proteomes" id="UP000054321">
    <property type="component" value="Unassembled WGS sequence"/>
</dbReference>
<dbReference type="AlphaFoldDB" id="A0A0C3HH21"/>
<evidence type="ECO:0000313" key="1">
    <source>
        <dbReference type="EMBL" id="KIN01607.1"/>
    </source>
</evidence>
<name>A0A0C3HH21_OIDMZ</name>
<protein>
    <submittedName>
        <fullName evidence="1">Uncharacterized protein</fullName>
    </submittedName>
</protein>
<reference evidence="2" key="2">
    <citation type="submission" date="2015-01" db="EMBL/GenBank/DDBJ databases">
        <title>Evolutionary Origins and Diversification of the Mycorrhizal Mutualists.</title>
        <authorList>
            <consortium name="DOE Joint Genome Institute"/>
            <consortium name="Mycorrhizal Genomics Consortium"/>
            <person name="Kohler A."/>
            <person name="Kuo A."/>
            <person name="Nagy L.G."/>
            <person name="Floudas D."/>
            <person name="Copeland A."/>
            <person name="Barry K.W."/>
            <person name="Cichocki N."/>
            <person name="Veneault-Fourrey C."/>
            <person name="LaButti K."/>
            <person name="Lindquist E.A."/>
            <person name="Lipzen A."/>
            <person name="Lundell T."/>
            <person name="Morin E."/>
            <person name="Murat C."/>
            <person name="Riley R."/>
            <person name="Ohm R."/>
            <person name="Sun H."/>
            <person name="Tunlid A."/>
            <person name="Henrissat B."/>
            <person name="Grigoriev I.V."/>
            <person name="Hibbett D.S."/>
            <person name="Martin F."/>
        </authorList>
    </citation>
    <scope>NUCLEOTIDE SEQUENCE [LARGE SCALE GENOMIC DNA]</scope>
    <source>
        <strain evidence="2">Zn</strain>
    </source>
</reference>
<proteinExistence type="predicted"/>
<accession>A0A0C3HH21</accession>
<dbReference type="EMBL" id="KN832875">
    <property type="protein sequence ID" value="KIN01607.1"/>
    <property type="molecule type" value="Genomic_DNA"/>
</dbReference>